<accession>A0A7W2IM27</accession>
<dbReference type="AlphaFoldDB" id="A0A7W2IM27"/>
<evidence type="ECO:0000259" key="1">
    <source>
        <dbReference type="Pfam" id="PF22302"/>
    </source>
</evidence>
<dbReference type="InterPro" id="IPR054241">
    <property type="entry name" value="DUF6968"/>
</dbReference>
<proteinExistence type="predicted"/>
<feature type="domain" description="DUF6968" evidence="1">
    <location>
        <begin position="19"/>
        <end position="79"/>
    </location>
</feature>
<dbReference type="Pfam" id="PF22302">
    <property type="entry name" value="DUF6968"/>
    <property type="match status" value="1"/>
</dbReference>
<dbReference type="EMBL" id="JACEZU010000010">
    <property type="protein sequence ID" value="MBA5689209.1"/>
    <property type="molecule type" value="Genomic_DNA"/>
</dbReference>
<gene>
    <name evidence="2" type="ORF">H3H39_19385</name>
</gene>
<dbReference type="Proteomes" id="UP000573499">
    <property type="component" value="Unassembled WGS sequence"/>
</dbReference>
<evidence type="ECO:0000313" key="3">
    <source>
        <dbReference type="Proteomes" id="UP000573499"/>
    </source>
</evidence>
<dbReference type="RefSeq" id="WP_182155576.1">
    <property type="nucleotide sequence ID" value="NZ_JACEZU010000010.1"/>
</dbReference>
<evidence type="ECO:0000313" key="2">
    <source>
        <dbReference type="EMBL" id="MBA5689209.1"/>
    </source>
</evidence>
<protein>
    <recommendedName>
        <fullName evidence="1">DUF6968 domain-containing protein</fullName>
    </recommendedName>
</protein>
<comment type="caution">
    <text evidence="2">The sequence shown here is derived from an EMBL/GenBank/DDBJ whole genome shotgun (WGS) entry which is preliminary data.</text>
</comment>
<reference evidence="2 3" key="1">
    <citation type="submission" date="2020-07" db="EMBL/GenBank/DDBJ databases">
        <title>Novel species isolated from subtropical streams in China.</title>
        <authorList>
            <person name="Lu H."/>
        </authorList>
    </citation>
    <scope>NUCLEOTIDE SEQUENCE [LARGE SCALE GENOMIC DNA]</scope>
    <source>
        <strain evidence="2 3">LX47W</strain>
    </source>
</reference>
<sequence>MKIENPTIIATEEIIWLREDGDEILIQANVGKPYEQVGAWACPAALIGVDGRYPDIVGGSSMQALHLAIRLIRQRLEHLIDAGEVLLYRNDRNCRWDLDSLNTSFGLG</sequence>
<keyword evidence="3" id="KW-1185">Reference proteome</keyword>
<name>A0A7W2IM27_9BURK</name>
<organism evidence="2 3">
    <name type="scientific">Rugamonas apoptosis</name>
    <dbReference type="NCBI Taxonomy" id="2758570"/>
    <lineage>
        <taxon>Bacteria</taxon>
        <taxon>Pseudomonadati</taxon>
        <taxon>Pseudomonadota</taxon>
        <taxon>Betaproteobacteria</taxon>
        <taxon>Burkholderiales</taxon>
        <taxon>Oxalobacteraceae</taxon>
        <taxon>Telluria group</taxon>
        <taxon>Rugamonas</taxon>
    </lineage>
</organism>